<dbReference type="OMA" id="RYENSCY"/>
<evidence type="ECO:0000256" key="2">
    <source>
        <dbReference type="ARBA" id="ARBA00022606"/>
    </source>
</evidence>
<dbReference type="RefSeq" id="XP_073992330.1">
    <property type="nucleotide sequence ID" value="XM_074136229.1"/>
</dbReference>
<dbReference type="GO" id="GO:0016028">
    <property type="term" value="C:rhabdomere"/>
    <property type="evidence" value="ECO:0007669"/>
    <property type="project" value="UniProtKB-ARBA"/>
</dbReference>
<dbReference type="PRINTS" id="PR00309">
    <property type="entry name" value="ARRESTIN"/>
</dbReference>
<feature type="domain" description="Arrestin C-terminal-like" evidence="3">
    <location>
        <begin position="200"/>
        <end position="358"/>
    </location>
</feature>
<evidence type="ECO:0000313" key="4">
    <source>
        <dbReference type="EMBL" id="JAA77027.1"/>
    </source>
</evidence>
<dbReference type="EMBL" id="GAHY01000483">
    <property type="protein sequence ID" value="JAA77027.1"/>
    <property type="molecule type" value="mRNA"/>
</dbReference>
<name>R4FNQ6_RHOPR</name>
<dbReference type="InterPro" id="IPR000698">
    <property type="entry name" value="Arrestin"/>
</dbReference>
<dbReference type="FunCoup" id="R4FNQ6">
    <property type="interactions" value="18"/>
</dbReference>
<dbReference type="GO" id="GO:0007165">
    <property type="term" value="P:signal transduction"/>
    <property type="evidence" value="ECO:0007669"/>
    <property type="project" value="InterPro"/>
</dbReference>
<dbReference type="PROSITE" id="PS00295">
    <property type="entry name" value="ARRESTINS"/>
    <property type="match status" value="1"/>
</dbReference>
<reference evidence="4" key="1">
    <citation type="submission" date="2013-04" db="EMBL/GenBank/DDBJ databases">
        <title>An insight into the transcriptome of the digestive tract of the blood sucking bug, Rhodnius prolixus.</title>
        <authorList>
            <person name="Ribeiro J.M.C."/>
            <person name="Genta F.A."/>
            <person name="Sorgine M.H.F."/>
            <person name="Paiva-Silva G.O."/>
            <person name="Majerowicz D."/>
            <person name="Medeiros M."/>
            <person name="Koerich L."/>
            <person name="Terra W.R."/>
            <person name="Ferreira C."/>
            <person name="Pimentel A.C."/>
            <person name="Bisch P.M."/>
            <person name="Diniz M.M.P."/>
            <person name="Nascimento R."/>
            <person name="Salmon D."/>
            <person name="Silber A.M."/>
            <person name="Alves M."/>
            <person name="Oliveira M.F."/>
            <person name="Gondim K.C."/>
            <person name="Silva Neto M.A.C."/>
            <person name="Atella G.C."/>
            <person name="Araujo H."/>
            <person name="Dias F.S."/>
            <person name="Polycarpo C.R."/>
            <person name="Fampa P."/>
            <person name="Melo A.C."/>
            <person name="Tanaka A.S."/>
            <person name="Balczun C."/>
            <person name="Oliveira J.H.M."/>
            <person name="Goncalves R."/>
            <person name="Lazoski C."/>
            <person name="Pereira M.A."/>
            <person name="Rivera-Pomar R."/>
            <person name="Diambra L."/>
            <person name="Schaub G.A."/>
            <person name="Garcia E.S."/>
            <person name="Azambuja P."/>
            <person name="Braz G.R.C."/>
            <person name="Oliveira P.L."/>
        </authorList>
    </citation>
    <scope>NUCLEOTIDE SEQUENCE</scope>
</reference>
<dbReference type="InParanoid" id="R4FNQ6"/>
<dbReference type="GO" id="GO:0007608">
    <property type="term" value="P:sensory perception of smell"/>
    <property type="evidence" value="ECO:0007669"/>
    <property type="project" value="UniProtKB-ARBA"/>
</dbReference>
<dbReference type="InterPro" id="IPR014752">
    <property type="entry name" value="Arrestin-like_C"/>
</dbReference>
<dbReference type="Proteomes" id="UP000015103">
    <property type="component" value="Unassembled WGS sequence"/>
</dbReference>
<dbReference type="GeneID" id="141458355"/>
<dbReference type="EMBL" id="ACPB03016592">
    <property type="status" value="NOT_ANNOTATED_CDS"/>
    <property type="molecule type" value="Genomic_DNA"/>
</dbReference>
<evidence type="ECO:0000313" key="6">
    <source>
        <dbReference type="Proteomes" id="UP000015103"/>
    </source>
</evidence>
<proteinExistence type="evidence at transcript level"/>
<organism evidence="4">
    <name type="scientific">Rhodnius prolixus</name>
    <name type="common">Triatomid bug</name>
    <dbReference type="NCBI Taxonomy" id="13249"/>
    <lineage>
        <taxon>Eukaryota</taxon>
        <taxon>Metazoa</taxon>
        <taxon>Ecdysozoa</taxon>
        <taxon>Arthropoda</taxon>
        <taxon>Hexapoda</taxon>
        <taxon>Insecta</taxon>
        <taxon>Pterygota</taxon>
        <taxon>Neoptera</taxon>
        <taxon>Paraneoptera</taxon>
        <taxon>Hemiptera</taxon>
        <taxon>Heteroptera</taxon>
        <taxon>Panheteroptera</taxon>
        <taxon>Cimicomorpha</taxon>
        <taxon>Reduviidae</taxon>
        <taxon>Triatominae</taxon>
        <taxon>Rhodnius</taxon>
    </lineage>
</organism>
<dbReference type="Gene3D" id="2.60.40.840">
    <property type="match status" value="1"/>
</dbReference>
<dbReference type="FunFam" id="2.60.40.840:FF:000002">
    <property type="entry name" value="Arrestin 3"/>
    <property type="match status" value="1"/>
</dbReference>
<evidence type="ECO:0000313" key="5">
    <source>
        <dbReference type="EnsemblMetazoa" id="RPRC003312-PA"/>
    </source>
</evidence>
<dbReference type="Gene3D" id="2.60.40.640">
    <property type="match status" value="1"/>
</dbReference>
<dbReference type="GO" id="GO:0016060">
    <property type="term" value="P:negative regulation of phospholipase C-activating phototransduction signaling pathway"/>
    <property type="evidence" value="ECO:0007669"/>
    <property type="project" value="UniProtKB-ARBA"/>
</dbReference>
<dbReference type="AlphaFoldDB" id="R4FNQ6"/>
<comment type="similarity">
    <text evidence="1">Belongs to the arrestin family.</text>
</comment>
<keyword evidence="6" id="KW-1185">Reference proteome</keyword>
<dbReference type="GO" id="GO:0001664">
    <property type="term" value="F:G protein-coupled receptor binding"/>
    <property type="evidence" value="ECO:0007669"/>
    <property type="project" value="TreeGrafter"/>
</dbReference>
<dbReference type="Pfam" id="PF02752">
    <property type="entry name" value="Arrestin_C"/>
    <property type="match status" value="1"/>
</dbReference>
<dbReference type="VEuPathDB" id="VectorBase:RPRC003312"/>
<keyword evidence="2" id="KW-0716">Sensory transduction</keyword>
<dbReference type="SUPFAM" id="SSF81296">
    <property type="entry name" value="E set domains"/>
    <property type="match status" value="2"/>
</dbReference>
<dbReference type="STRING" id="13249.R4FNQ6"/>
<dbReference type="SMART" id="SM01017">
    <property type="entry name" value="Arrestin_C"/>
    <property type="match status" value="1"/>
</dbReference>
<dbReference type="InterPro" id="IPR014753">
    <property type="entry name" value="Arrestin_N"/>
</dbReference>
<accession>R4FNQ6</accession>
<reference evidence="6" key="2">
    <citation type="submission" date="2015-04" db="EMBL/GenBank/DDBJ databases">
        <authorList>
            <person name="Wilson R.K."/>
            <person name="Warren W."/>
            <person name="Dotson E."/>
            <person name="Oliveira P.L."/>
        </authorList>
    </citation>
    <scope>NUCLEOTIDE SEQUENCE</scope>
</reference>
<evidence type="ECO:0000256" key="1">
    <source>
        <dbReference type="ARBA" id="ARBA00005298"/>
    </source>
</evidence>
<dbReference type="InterPro" id="IPR011021">
    <property type="entry name" value="Arrestin-like_N"/>
</dbReference>
<dbReference type="InterPro" id="IPR014756">
    <property type="entry name" value="Ig_E-set"/>
</dbReference>
<dbReference type="Pfam" id="PF00339">
    <property type="entry name" value="Arrestin_N"/>
    <property type="match status" value="1"/>
</dbReference>
<dbReference type="GO" id="GO:0002031">
    <property type="term" value="P:G protein-coupled receptor internalization"/>
    <property type="evidence" value="ECO:0007669"/>
    <property type="project" value="TreeGrafter"/>
</dbReference>
<dbReference type="FunFam" id="2.60.40.640:FF:000020">
    <property type="entry name" value="Arrestin, Arr2"/>
    <property type="match status" value="1"/>
</dbReference>
<reference evidence="5" key="3">
    <citation type="submission" date="2015-05" db="UniProtKB">
        <authorList>
            <consortium name="EnsemblMetazoa"/>
        </authorList>
    </citation>
    <scope>IDENTIFICATION</scope>
</reference>
<evidence type="ECO:0000259" key="3">
    <source>
        <dbReference type="SMART" id="SM01017"/>
    </source>
</evidence>
<dbReference type="HOGENOM" id="CLU_033484_1_1_1"/>
<protein>
    <submittedName>
        <fullName evidence="4 5">Putative arrestin length</fullName>
    </submittedName>
</protein>
<dbReference type="PANTHER" id="PTHR11792:SF23">
    <property type="entry name" value="PHOSRESTIN-1"/>
    <property type="match status" value="1"/>
</dbReference>
<dbReference type="InterPro" id="IPR011022">
    <property type="entry name" value="Arrestin_C-like"/>
</dbReference>
<dbReference type="GO" id="GO:0045494">
    <property type="term" value="P:photoreceptor cell maintenance"/>
    <property type="evidence" value="ECO:0007669"/>
    <property type="project" value="UniProtKB-ARBA"/>
</dbReference>
<dbReference type="EnsemblMetazoa" id="RPRC003312-RA">
    <property type="protein sequence ID" value="RPRC003312-PA"/>
    <property type="gene ID" value="RPRC003312"/>
</dbReference>
<dbReference type="PANTHER" id="PTHR11792">
    <property type="entry name" value="ARRESTIN"/>
    <property type="match status" value="1"/>
</dbReference>
<sequence>MFGFLGMCGVVAVKVFKKTTPNGKVTVYLGKRDFIDHLDHCEPIDGVIVVDNDYLKGRKIYGSVFTTYRYGREEDEVMGLKFSKEMLLAKEQIVPPQNEKKDLTPIQEKLLRKFGQNAFPFIFKFPPNAPSSITLQPGEDDQGKPLGVEYAIKTFVAEGAEDKGHKRSTVNLVIKKLQYAPPGRGKRQPSSLVSKGFTFSSGKITLEVTLDKEIYYHGEKIAANVTVSNNSRKSVRNIKINAVQHCEVTMVNAHYSKHVAGLETREGCPITPGASFTKVFYIVPLASSNKDRRGIALDGHLKDDDVNLASSTLVPEGKCPAEALGIVISYSVRVKLNCGTLGGELVTDVPFKLLQPAPGTFEKEKANALKKMKSIERSRYENSCYADDDDNIVFEDFARLRLNEGEE</sequence>
<dbReference type="GO" id="GO:0005737">
    <property type="term" value="C:cytoplasm"/>
    <property type="evidence" value="ECO:0007669"/>
    <property type="project" value="TreeGrafter"/>
</dbReference>
<dbReference type="eggNOG" id="KOG3865">
    <property type="taxonomic scope" value="Eukaryota"/>
</dbReference>
<dbReference type="InterPro" id="IPR017864">
    <property type="entry name" value="Arrestin_CS"/>
</dbReference>